<dbReference type="Gene3D" id="3.90.220.20">
    <property type="entry name" value="DNA methylase specificity domains"/>
    <property type="match status" value="2"/>
</dbReference>
<evidence type="ECO:0000313" key="6">
    <source>
        <dbReference type="Proteomes" id="UP000674217"/>
    </source>
</evidence>
<dbReference type="RefSeq" id="WP_210646480.1">
    <property type="nucleotide sequence ID" value="NZ_JAGFBU010000005.1"/>
</dbReference>
<comment type="caution">
    <text evidence="5">The sequence shown here is derived from an EMBL/GenBank/DDBJ whole genome shotgun (WGS) entry which is preliminary data.</text>
</comment>
<evidence type="ECO:0000256" key="2">
    <source>
        <dbReference type="ARBA" id="ARBA00022747"/>
    </source>
</evidence>
<gene>
    <name evidence="5" type="ORF">J3S90_12500</name>
</gene>
<name>A0ABS5CVH1_9FLAO</name>
<dbReference type="InterPro" id="IPR044946">
    <property type="entry name" value="Restrct_endonuc_typeI_TRD_sf"/>
</dbReference>
<dbReference type="Proteomes" id="UP000674217">
    <property type="component" value="Unassembled WGS sequence"/>
</dbReference>
<keyword evidence="3" id="KW-0238">DNA-binding</keyword>
<keyword evidence="5" id="KW-0540">Nuclease</keyword>
<reference evidence="5 6" key="1">
    <citation type="submission" date="2021-03" db="EMBL/GenBank/DDBJ databases">
        <title>Flavobacterium Flabelliformis Sp. Nov. And Flavobacterium Geliluteum Sp. Nov., Two Novel Multidrug Resistant Psychrophilic Species Isolated From Antarctica.</title>
        <authorList>
            <person name="Kralova S."/>
            <person name="Busse H.J."/>
            <person name="Bezdicek M."/>
            <person name="Nykrynova M."/>
            <person name="Kroupova E."/>
            <person name="Krsek D."/>
            <person name="Sedlacek I."/>
        </authorList>
    </citation>
    <scope>NUCLEOTIDE SEQUENCE [LARGE SCALE GENOMIC DNA]</scope>
    <source>
        <strain evidence="5 6">P4023</strain>
    </source>
</reference>
<evidence type="ECO:0000256" key="1">
    <source>
        <dbReference type="ARBA" id="ARBA00010923"/>
    </source>
</evidence>
<dbReference type="EMBL" id="JAGFBU010000005">
    <property type="protein sequence ID" value="MBP4142621.1"/>
    <property type="molecule type" value="Genomic_DNA"/>
</dbReference>
<feature type="domain" description="Type I restriction modification DNA specificity" evidence="4">
    <location>
        <begin position="38"/>
        <end position="198"/>
    </location>
</feature>
<dbReference type="SUPFAM" id="SSF116734">
    <property type="entry name" value="DNA methylase specificity domain"/>
    <property type="match status" value="2"/>
</dbReference>
<sequence length="440" mass="50726">MKKSYKTELIPPMNNTITKLQAYTSYKPSGVEWLGDIPEHWEVKKVFHNFKAEKGKKAAILTKEFCGNIKGNYPVYSGQTENNGIMSSINEFEFDFSEQGCLFSTTVGAKAMTVSYLQGKFSLSQNCMIIIKRNHNILNKFFFYHFQPLFSYYRSLIPDHMQASFRIEDLYQYKFLQPPFEEQTAIAKFLDDKTAKIDQAIAIKQQQIDLLKERRQILIHKAVTQGINPDIKLKDSGVEWIGEIPEHWEVKKCKYLFDEINDRSQTGKEELLSVSHMTGVTPRSEKNVSMFQSEDYTGSKLCQKDDLVYNIMWAWMGALGVSKQTGIVSPSYAVYRQKTQNSFNVIFLENLLAGINYVEHYNKVSTGLHSSRLRFYSTMFFEMPIAYPSKYEQDDIVVFIKSLSTKITTAISLKEQEIEKLKEYKSSLIDGVVTGKVRVC</sequence>
<organism evidence="5 6">
    <name type="scientific">Flavobacterium flabelliforme</name>
    <dbReference type="NCBI Taxonomy" id="2816119"/>
    <lineage>
        <taxon>Bacteria</taxon>
        <taxon>Pseudomonadati</taxon>
        <taxon>Bacteroidota</taxon>
        <taxon>Flavobacteriia</taxon>
        <taxon>Flavobacteriales</taxon>
        <taxon>Flavobacteriaceae</taxon>
        <taxon>Flavobacterium</taxon>
    </lineage>
</organism>
<keyword evidence="2" id="KW-0680">Restriction system</keyword>
<accession>A0ABS5CVH1</accession>
<dbReference type="Pfam" id="PF01420">
    <property type="entry name" value="Methylase_S"/>
    <property type="match status" value="1"/>
</dbReference>
<keyword evidence="5" id="KW-0255">Endonuclease</keyword>
<dbReference type="InterPro" id="IPR051212">
    <property type="entry name" value="Type-I_RE_S_subunit"/>
</dbReference>
<evidence type="ECO:0000313" key="5">
    <source>
        <dbReference type="EMBL" id="MBP4142621.1"/>
    </source>
</evidence>
<keyword evidence="6" id="KW-1185">Reference proteome</keyword>
<dbReference type="CDD" id="cd17255">
    <property type="entry name" value="RMtype1_S_Fco49512ORF2615P-TRD2-CR2_like"/>
    <property type="match status" value="1"/>
</dbReference>
<keyword evidence="5" id="KW-0378">Hydrolase</keyword>
<protein>
    <submittedName>
        <fullName evidence="5">Restriction endonuclease subunit S</fullName>
    </submittedName>
</protein>
<evidence type="ECO:0000256" key="3">
    <source>
        <dbReference type="ARBA" id="ARBA00023125"/>
    </source>
</evidence>
<proteinExistence type="inferred from homology"/>
<dbReference type="PANTHER" id="PTHR43140:SF1">
    <property type="entry name" value="TYPE I RESTRICTION ENZYME ECOKI SPECIFICITY SUBUNIT"/>
    <property type="match status" value="1"/>
</dbReference>
<dbReference type="PANTHER" id="PTHR43140">
    <property type="entry name" value="TYPE-1 RESTRICTION ENZYME ECOKI SPECIFICITY PROTEIN"/>
    <property type="match status" value="1"/>
</dbReference>
<dbReference type="Gene3D" id="1.10.287.1120">
    <property type="entry name" value="Bipartite methylase S protein"/>
    <property type="match status" value="1"/>
</dbReference>
<dbReference type="InterPro" id="IPR000055">
    <property type="entry name" value="Restrct_endonuc_typeI_TRD"/>
</dbReference>
<dbReference type="GO" id="GO:0004519">
    <property type="term" value="F:endonuclease activity"/>
    <property type="evidence" value="ECO:0007669"/>
    <property type="project" value="UniProtKB-KW"/>
</dbReference>
<evidence type="ECO:0000259" key="4">
    <source>
        <dbReference type="Pfam" id="PF01420"/>
    </source>
</evidence>
<comment type="similarity">
    <text evidence="1">Belongs to the type-I restriction system S methylase family.</text>
</comment>